<accession>A0A1W6ZSA7</accession>
<feature type="transmembrane region" description="Helical" evidence="1">
    <location>
        <begin position="7"/>
        <end position="36"/>
    </location>
</feature>
<sequence length="501" mass="52615">MDLINNLAFGISVAASFQNLMLCLIGALVGTLIGVLPGLGPVATIAMLLPITYGLPPVGALIMLAGIYYGAMYGGSTTAILVNIPGESASVVTTLDGHEMAKQGRAGPALAIAAIGSFFAGCVATVVIAAAAAPLTSVALLFGPAEYFSLMVLGLIFAVVLAKGSVLKAVSMILFGLVLSMVGSDLETGAGRMNFNIPELADGLNFVVIAMGVFGFTEVLRNLEVTHSREIVQSKITGLMPTREDLKAAAPAIGRGTVLGSLLGVLPGGGSIISAFASYTLEKKLAKDPRRFGRGAIEGVAGPETANNAASQTSFIPLLTLGIPPNPVMALMVGAMTIHGIVPGPQVMTKQPDLFWGMIASMWFGNLMLVIINLPLVGLWVRLLRVPYRLLYPLILIVCCIGVYSVNNAPADVYLTAAFAVVGYWLVKHDFEPAPMLLGFVLGPLMEENLRRAMLIARGDWSVFLTRPISGALLAISAILLIIALLPMIRKKRDEVFVEEG</sequence>
<name>A0A1W6ZSA7_9HYPH</name>
<feature type="transmembrane region" description="Helical" evidence="1">
    <location>
        <begin position="138"/>
        <end position="159"/>
    </location>
</feature>
<organism evidence="3 4">
    <name type="scientific">Pseudorhodoplanes sinuspersici</name>
    <dbReference type="NCBI Taxonomy" id="1235591"/>
    <lineage>
        <taxon>Bacteria</taxon>
        <taxon>Pseudomonadati</taxon>
        <taxon>Pseudomonadota</taxon>
        <taxon>Alphaproteobacteria</taxon>
        <taxon>Hyphomicrobiales</taxon>
        <taxon>Pseudorhodoplanes</taxon>
    </lineage>
</organism>
<keyword evidence="1" id="KW-0472">Membrane</keyword>
<keyword evidence="1" id="KW-0812">Transmembrane</keyword>
<protein>
    <recommendedName>
        <fullName evidence="2">DUF112 domain-containing protein</fullName>
    </recommendedName>
</protein>
<feature type="domain" description="DUF112" evidence="2">
    <location>
        <begin position="20"/>
        <end position="438"/>
    </location>
</feature>
<feature type="transmembrane region" description="Helical" evidence="1">
    <location>
        <begin position="257"/>
        <end position="281"/>
    </location>
</feature>
<dbReference type="Proteomes" id="UP000194137">
    <property type="component" value="Chromosome"/>
</dbReference>
<gene>
    <name evidence="3" type="ORF">CAK95_14580</name>
</gene>
<dbReference type="STRING" id="1235591.CAK95_14580"/>
<feature type="transmembrane region" description="Helical" evidence="1">
    <location>
        <begin position="469"/>
        <end position="489"/>
    </location>
</feature>
<feature type="transmembrane region" description="Helical" evidence="1">
    <location>
        <begin position="166"/>
        <end position="183"/>
    </location>
</feature>
<dbReference type="Pfam" id="PF01970">
    <property type="entry name" value="TctA"/>
    <property type="match status" value="1"/>
</dbReference>
<keyword evidence="1" id="KW-1133">Transmembrane helix</keyword>
<reference evidence="3 4" key="1">
    <citation type="submission" date="2017-05" db="EMBL/GenBank/DDBJ databases">
        <title>Full genome sequence of Pseudorhodoplanes sinuspersici.</title>
        <authorList>
            <person name="Dastgheib S.M.M."/>
            <person name="Shavandi M."/>
            <person name="Tirandaz H."/>
        </authorList>
    </citation>
    <scope>NUCLEOTIDE SEQUENCE [LARGE SCALE GENOMIC DNA]</scope>
    <source>
        <strain evidence="3 4">RIPI110</strain>
    </source>
</reference>
<dbReference type="InterPro" id="IPR002823">
    <property type="entry name" value="DUF112_TM"/>
</dbReference>
<feature type="transmembrane region" description="Helical" evidence="1">
    <location>
        <begin position="386"/>
        <end position="404"/>
    </location>
</feature>
<evidence type="ECO:0000259" key="2">
    <source>
        <dbReference type="Pfam" id="PF01970"/>
    </source>
</evidence>
<evidence type="ECO:0000256" key="1">
    <source>
        <dbReference type="SAM" id="Phobius"/>
    </source>
</evidence>
<evidence type="ECO:0000313" key="4">
    <source>
        <dbReference type="Proteomes" id="UP000194137"/>
    </source>
</evidence>
<dbReference type="KEGG" id="psin:CAK95_14580"/>
<feature type="transmembrane region" description="Helical" evidence="1">
    <location>
        <begin position="109"/>
        <end position="132"/>
    </location>
</feature>
<keyword evidence="4" id="KW-1185">Reference proteome</keyword>
<dbReference type="PANTHER" id="PTHR35342">
    <property type="entry name" value="TRICARBOXYLIC TRANSPORT PROTEIN"/>
    <property type="match status" value="1"/>
</dbReference>
<feature type="transmembrane region" description="Helical" evidence="1">
    <location>
        <begin position="42"/>
        <end position="69"/>
    </location>
</feature>
<proteinExistence type="predicted"/>
<dbReference type="EMBL" id="CP021112">
    <property type="protein sequence ID" value="ARQ00166.1"/>
    <property type="molecule type" value="Genomic_DNA"/>
</dbReference>
<dbReference type="AlphaFoldDB" id="A0A1W6ZSA7"/>
<evidence type="ECO:0000313" key="3">
    <source>
        <dbReference type="EMBL" id="ARQ00166.1"/>
    </source>
</evidence>
<dbReference type="PANTHER" id="PTHR35342:SF5">
    <property type="entry name" value="TRICARBOXYLIC TRANSPORT PROTEIN"/>
    <property type="match status" value="1"/>
</dbReference>
<feature type="transmembrane region" description="Helical" evidence="1">
    <location>
        <begin position="203"/>
        <end position="220"/>
    </location>
</feature>
<feature type="transmembrane region" description="Helical" evidence="1">
    <location>
        <begin position="354"/>
        <end position="380"/>
    </location>
</feature>
<dbReference type="RefSeq" id="WP_183044358.1">
    <property type="nucleotide sequence ID" value="NZ_CP021112.1"/>
</dbReference>